<feature type="compositionally biased region" description="Low complexity" evidence="9">
    <location>
        <begin position="1"/>
        <end position="21"/>
    </location>
</feature>
<dbReference type="OrthoDB" id="498125at2759"/>
<dbReference type="InterPro" id="IPR005135">
    <property type="entry name" value="Endo/exonuclease/phosphatase"/>
</dbReference>
<dbReference type="GO" id="GO:0016829">
    <property type="term" value="F:lyase activity"/>
    <property type="evidence" value="ECO:0007669"/>
    <property type="project" value="UniProtKB-KW"/>
</dbReference>
<dbReference type="GO" id="GO:0046872">
    <property type="term" value="F:metal ion binding"/>
    <property type="evidence" value="ECO:0007669"/>
    <property type="project" value="UniProtKB-KW"/>
</dbReference>
<dbReference type="PANTHER" id="PTHR22748">
    <property type="entry name" value="AP ENDONUCLEASE"/>
    <property type="match status" value="1"/>
</dbReference>
<feature type="active site" description="Proton donor/acceptor" evidence="5">
    <location>
        <position position="323"/>
    </location>
</feature>
<protein>
    <recommendedName>
        <fullName evidence="8">DNA-(apurinic or apyrimidinic site) endonuclease</fullName>
        <ecNumber evidence="8">3.1.-.-</ecNumber>
    </recommendedName>
</protein>
<evidence type="ECO:0000313" key="11">
    <source>
        <dbReference type="EMBL" id="GBG30656.1"/>
    </source>
</evidence>
<dbReference type="GO" id="GO:0008311">
    <property type="term" value="F:double-stranded DNA 3'-5' DNA exonuclease activity"/>
    <property type="evidence" value="ECO:0007669"/>
    <property type="project" value="TreeGrafter"/>
</dbReference>
<dbReference type="Proteomes" id="UP000241890">
    <property type="component" value="Unassembled WGS sequence"/>
</dbReference>
<feature type="binding site" evidence="6">
    <location>
        <position position="458"/>
    </location>
    <ligand>
        <name>Mg(2+)</name>
        <dbReference type="ChEBI" id="CHEBI:18420"/>
        <label>1</label>
    </ligand>
</feature>
<feature type="compositionally biased region" description="Low complexity" evidence="9">
    <location>
        <begin position="52"/>
        <end position="68"/>
    </location>
</feature>
<feature type="active site" description="Proton acceptor" evidence="5">
    <location>
        <position position="458"/>
    </location>
</feature>
<evidence type="ECO:0000256" key="7">
    <source>
        <dbReference type="PIRSR" id="PIRSR604808-3"/>
    </source>
</evidence>
<keyword evidence="12" id="KW-1185">Reference proteome</keyword>
<dbReference type="AlphaFoldDB" id="A0A2R5GID3"/>
<keyword evidence="11" id="KW-0456">Lyase</keyword>
<dbReference type="NCBIfam" id="TIGR00633">
    <property type="entry name" value="xth"/>
    <property type="match status" value="1"/>
</dbReference>
<dbReference type="InterPro" id="IPR004808">
    <property type="entry name" value="AP_endonuc_1"/>
</dbReference>
<feature type="domain" description="Endonuclease/exonuclease/phosphatase" evidence="10">
    <location>
        <begin position="144"/>
        <end position="458"/>
    </location>
</feature>
<evidence type="ECO:0000256" key="3">
    <source>
        <dbReference type="ARBA" id="ARBA00022801"/>
    </source>
</evidence>
<gene>
    <name evidence="11" type="ORF">FCC1311_068762</name>
</gene>
<dbReference type="PANTHER" id="PTHR22748:SF10">
    <property type="entry name" value="DNA-(APURINIC OR APYRIMIDINIC SITE) ENDONUCLEASE"/>
    <property type="match status" value="1"/>
</dbReference>
<feature type="binding site" evidence="6">
    <location>
        <position position="457"/>
    </location>
    <ligand>
        <name>Mg(2+)</name>
        <dbReference type="ChEBI" id="CHEBI:18420"/>
        <label>1</label>
    </ligand>
</feature>
<feature type="site" description="Interaction with DNA substrate" evidence="7">
    <location>
        <position position="458"/>
    </location>
</feature>
<comment type="similarity">
    <text evidence="1 8">Belongs to the DNA repair enzymes AP/ExoA family.</text>
</comment>
<dbReference type="SUPFAM" id="SSF56219">
    <property type="entry name" value="DNase I-like"/>
    <property type="match status" value="1"/>
</dbReference>
<keyword evidence="2 6" id="KW-0479">Metal-binding</keyword>
<feature type="site" description="Transition state stabilizer" evidence="7">
    <location>
        <position position="325"/>
    </location>
</feature>
<proteinExistence type="inferred from homology"/>
<keyword evidence="6" id="KW-0464">Manganese</keyword>
<feature type="binding site" evidence="6">
    <location>
        <position position="146"/>
    </location>
    <ligand>
        <name>Mg(2+)</name>
        <dbReference type="ChEBI" id="CHEBI:18420"/>
        <label>1</label>
    </ligand>
</feature>
<keyword evidence="3" id="KW-0378">Hydrolase</keyword>
<reference evidence="11 12" key="1">
    <citation type="submission" date="2017-12" db="EMBL/GenBank/DDBJ databases">
        <title>Sequencing, de novo assembly and annotation of complete genome of a new Thraustochytrid species, strain FCC1311.</title>
        <authorList>
            <person name="Sedici K."/>
            <person name="Godart F."/>
            <person name="Aiese Cigliano R."/>
            <person name="Sanseverino W."/>
            <person name="Barakat M."/>
            <person name="Ortet P."/>
            <person name="Marechal E."/>
            <person name="Cagnac O."/>
            <person name="Amato A."/>
        </authorList>
    </citation>
    <scope>NUCLEOTIDE SEQUENCE [LARGE SCALE GENOMIC DNA]</scope>
</reference>
<evidence type="ECO:0000256" key="9">
    <source>
        <dbReference type="SAM" id="MobiDB-lite"/>
    </source>
</evidence>
<dbReference type="Pfam" id="PF03372">
    <property type="entry name" value="Exo_endo_phos"/>
    <property type="match status" value="1"/>
</dbReference>
<evidence type="ECO:0000256" key="2">
    <source>
        <dbReference type="ARBA" id="ARBA00022723"/>
    </source>
</evidence>
<evidence type="ECO:0000259" key="10">
    <source>
        <dbReference type="Pfam" id="PF03372"/>
    </source>
</evidence>
<evidence type="ECO:0000256" key="4">
    <source>
        <dbReference type="ARBA" id="ARBA00022842"/>
    </source>
</evidence>
<dbReference type="Gene3D" id="3.60.10.10">
    <property type="entry name" value="Endonuclease/exonuclease/phosphatase"/>
    <property type="match status" value="1"/>
</dbReference>
<dbReference type="InParanoid" id="A0A2R5GID3"/>
<dbReference type="GO" id="GO:0003906">
    <property type="term" value="F:DNA-(apurinic or apyrimidinic site) endonuclease activity"/>
    <property type="evidence" value="ECO:0007669"/>
    <property type="project" value="TreeGrafter"/>
</dbReference>
<sequence length="470" mass="51488">MSSGANGKAKAAASGSKSSPAITSFFRTKSKAAGGSDADAVDLTGSDHVSDSAKTSTSTSTKTSTKTSMEIATSPQTKSSARTATSSSGDGSNNSSSSSSKSSSKSSVANKRKAPETHSFFKPRKKVAATTTSEAARDPQIIVAWNANGLANRLKYNADAIAAFLARESPDVLFVSETKLRASSQQKRNELCMRDKRSIDEATVLRTACETGCLSTHSVVKLSLCDRRYAGTAMFVRKSGPRPVRIWFGLPDPETMEKVPHNEDGRIILLEWKSIMTLHTYTPNNGWTVESFARRRTWDEKLTRWLRAMHNHKERKPIIYMGDMNVAPEDCDVSDPDWFNAQGDPPASGDPADIGQAGCTNNEQLRFKHMAEEGNLTDAFRYLEVKSAITRPTEVDAPIYTWRGHPGIDRPEAGRFYKKGMRIDHFLVSRSLLERVRRADICGRGLSAQDPSFLGSDHCPILLELLPSKD</sequence>
<keyword evidence="4 6" id="KW-0460">Magnesium</keyword>
<feature type="compositionally biased region" description="Low complexity" evidence="9">
    <location>
        <begin position="79"/>
        <end position="107"/>
    </location>
</feature>
<dbReference type="PROSITE" id="PS51435">
    <property type="entry name" value="AP_NUCLEASE_F1_4"/>
    <property type="match status" value="1"/>
</dbReference>
<dbReference type="FunCoup" id="A0A2R5GID3">
    <property type="interactions" value="15"/>
</dbReference>
<organism evidence="11 12">
    <name type="scientific">Hondaea fermentalgiana</name>
    <dbReference type="NCBI Taxonomy" id="2315210"/>
    <lineage>
        <taxon>Eukaryota</taxon>
        <taxon>Sar</taxon>
        <taxon>Stramenopiles</taxon>
        <taxon>Bigyra</taxon>
        <taxon>Labyrinthulomycetes</taxon>
        <taxon>Thraustochytrida</taxon>
        <taxon>Thraustochytriidae</taxon>
        <taxon>Hondaea</taxon>
    </lineage>
</organism>
<evidence type="ECO:0000256" key="1">
    <source>
        <dbReference type="ARBA" id="ARBA00007092"/>
    </source>
</evidence>
<evidence type="ECO:0000256" key="5">
    <source>
        <dbReference type="PIRSR" id="PIRSR604808-1"/>
    </source>
</evidence>
<evidence type="ECO:0000256" key="8">
    <source>
        <dbReference type="RuleBase" id="RU362131"/>
    </source>
</evidence>
<name>A0A2R5GID3_9STRA</name>
<dbReference type="GO" id="GO:0006284">
    <property type="term" value="P:base-excision repair"/>
    <property type="evidence" value="ECO:0007669"/>
    <property type="project" value="TreeGrafter"/>
</dbReference>
<dbReference type="GO" id="GO:0005634">
    <property type="term" value="C:nucleus"/>
    <property type="evidence" value="ECO:0007669"/>
    <property type="project" value="TreeGrafter"/>
</dbReference>
<accession>A0A2R5GID3</accession>
<keyword evidence="8" id="KW-0234">DNA repair</keyword>
<comment type="caution">
    <text evidence="11">The sequence shown here is derived from an EMBL/GenBank/DDBJ whole genome shotgun (WGS) entry which is preliminary data.</text>
</comment>
<feature type="site" description="Important for catalytic activity" evidence="7">
    <location>
        <position position="424"/>
    </location>
</feature>
<dbReference type="GO" id="GO:0008081">
    <property type="term" value="F:phosphoric diester hydrolase activity"/>
    <property type="evidence" value="ECO:0007669"/>
    <property type="project" value="TreeGrafter"/>
</dbReference>
<dbReference type="EMBL" id="BEYU01000081">
    <property type="protein sequence ID" value="GBG30656.1"/>
    <property type="molecule type" value="Genomic_DNA"/>
</dbReference>
<dbReference type="EC" id="3.1.-.-" evidence="8"/>
<dbReference type="InterPro" id="IPR036691">
    <property type="entry name" value="Endo/exonu/phosph_ase_sf"/>
</dbReference>
<comment type="cofactor">
    <cofactor evidence="6 8">
        <name>Mg(2+)</name>
        <dbReference type="ChEBI" id="CHEBI:18420"/>
    </cofactor>
    <cofactor evidence="6 8">
        <name>Mn(2+)</name>
        <dbReference type="ChEBI" id="CHEBI:29035"/>
    </cofactor>
    <text evidence="6 8">Probably binds two magnesium or manganese ions per subunit.</text>
</comment>
<evidence type="ECO:0000256" key="6">
    <source>
        <dbReference type="PIRSR" id="PIRSR604808-2"/>
    </source>
</evidence>
<feature type="binding site" evidence="6">
    <location>
        <position position="323"/>
    </location>
    <ligand>
        <name>Mg(2+)</name>
        <dbReference type="ChEBI" id="CHEBI:18420"/>
        <label>1</label>
    </ligand>
</feature>
<feature type="binding site" evidence="6">
    <location>
        <position position="325"/>
    </location>
    <ligand>
        <name>Mg(2+)</name>
        <dbReference type="ChEBI" id="CHEBI:18420"/>
        <label>1</label>
    </ligand>
</feature>
<feature type="binding site" evidence="6">
    <location>
        <position position="177"/>
    </location>
    <ligand>
        <name>Mg(2+)</name>
        <dbReference type="ChEBI" id="CHEBI:18420"/>
        <label>1</label>
    </ligand>
</feature>
<evidence type="ECO:0000313" key="12">
    <source>
        <dbReference type="Proteomes" id="UP000241890"/>
    </source>
</evidence>
<feature type="active site" evidence="5">
    <location>
        <position position="281"/>
    </location>
</feature>
<feature type="region of interest" description="Disordered" evidence="9">
    <location>
        <begin position="1"/>
        <end position="133"/>
    </location>
</feature>
<keyword evidence="8" id="KW-0227">DNA damage</keyword>